<dbReference type="EMBL" id="CAUEEQ010012180">
    <property type="protein sequence ID" value="CAJ0936173.1"/>
    <property type="molecule type" value="Genomic_DNA"/>
</dbReference>
<organism evidence="8 9">
    <name type="scientific">Ranitomeya imitator</name>
    <name type="common">mimic poison frog</name>
    <dbReference type="NCBI Taxonomy" id="111125"/>
    <lineage>
        <taxon>Eukaryota</taxon>
        <taxon>Metazoa</taxon>
        <taxon>Chordata</taxon>
        <taxon>Craniata</taxon>
        <taxon>Vertebrata</taxon>
        <taxon>Euteleostomi</taxon>
        <taxon>Amphibia</taxon>
        <taxon>Batrachia</taxon>
        <taxon>Anura</taxon>
        <taxon>Neobatrachia</taxon>
        <taxon>Hyloidea</taxon>
        <taxon>Dendrobatidae</taxon>
        <taxon>Dendrobatinae</taxon>
        <taxon>Ranitomeya</taxon>
    </lineage>
</organism>
<dbReference type="Proteomes" id="UP001176940">
    <property type="component" value="Unassembled WGS sequence"/>
</dbReference>
<feature type="non-terminal residue" evidence="8">
    <location>
        <position position="84"/>
    </location>
</feature>
<dbReference type="PANTHER" id="PTHR19282">
    <property type="entry name" value="TETRASPANIN"/>
    <property type="match status" value="1"/>
</dbReference>
<evidence type="ECO:0000256" key="4">
    <source>
        <dbReference type="ARBA" id="ARBA00022989"/>
    </source>
</evidence>
<accession>A0ABN9LBJ8</accession>
<proteinExistence type="inferred from homology"/>
<dbReference type="PRINTS" id="PR00259">
    <property type="entry name" value="TMFOUR"/>
</dbReference>
<evidence type="ECO:0000256" key="6">
    <source>
        <dbReference type="ARBA" id="ARBA00023180"/>
    </source>
</evidence>
<evidence type="ECO:0008006" key="10">
    <source>
        <dbReference type="Google" id="ProtNLM"/>
    </source>
</evidence>
<keyword evidence="9" id="KW-1185">Reference proteome</keyword>
<name>A0ABN9LBJ8_9NEOB</name>
<dbReference type="InterPro" id="IPR018499">
    <property type="entry name" value="Tetraspanin/Peripherin"/>
</dbReference>
<keyword evidence="4 7" id="KW-1133">Transmembrane helix</keyword>
<keyword evidence="5 7" id="KW-0472">Membrane</keyword>
<dbReference type="InterPro" id="IPR018503">
    <property type="entry name" value="Tetraspanin_CS"/>
</dbReference>
<dbReference type="PROSITE" id="PS00421">
    <property type="entry name" value="TM4_1"/>
    <property type="match status" value="1"/>
</dbReference>
<comment type="caution">
    <text evidence="8">The sequence shown here is derived from an EMBL/GenBank/DDBJ whole genome shotgun (WGS) entry which is preliminary data.</text>
</comment>
<evidence type="ECO:0000256" key="5">
    <source>
        <dbReference type="ARBA" id="ARBA00023136"/>
    </source>
</evidence>
<evidence type="ECO:0000256" key="7">
    <source>
        <dbReference type="SAM" id="Phobius"/>
    </source>
</evidence>
<protein>
    <recommendedName>
        <fullName evidence="10">NADH dehydrogenase subunit 4L</fullName>
    </recommendedName>
</protein>
<evidence type="ECO:0000313" key="9">
    <source>
        <dbReference type="Proteomes" id="UP001176940"/>
    </source>
</evidence>
<evidence type="ECO:0000313" key="8">
    <source>
        <dbReference type="EMBL" id="CAJ0936173.1"/>
    </source>
</evidence>
<keyword evidence="6" id="KW-0325">Glycoprotein</keyword>
<feature type="transmembrane region" description="Helical" evidence="7">
    <location>
        <begin position="32"/>
        <end position="51"/>
    </location>
</feature>
<sequence length="84" mass="9666">MYHNRHWNLLCCAQCLWDPVSRYPSITIGNVLILFGCIIMVFGFLGCMGAIKENKCLLLTFFILLLLILLIEVVLAIVLFIYEK</sequence>
<dbReference type="Pfam" id="PF00335">
    <property type="entry name" value="Tetraspanin"/>
    <property type="match status" value="1"/>
</dbReference>
<feature type="transmembrane region" description="Helical" evidence="7">
    <location>
        <begin position="58"/>
        <end position="82"/>
    </location>
</feature>
<comment type="similarity">
    <text evidence="2">Belongs to the tetraspanin (TM4SF) family.</text>
</comment>
<dbReference type="PANTHER" id="PTHR19282:SF39">
    <property type="entry name" value="LEUKOCYTE SURFACE ANTIGEN CD53"/>
    <property type="match status" value="1"/>
</dbReference>
<reference evidence="8" key="1">
    <citation type="submission" date="2023-07" db="EMBL/GenBank/DDBJ databases">
        <authorList>
            <person name="Stuckert A."/>
        </authorList>
    </citation>
    <scope>NUCLEOTIDE SEQUENCE</scope>
</reference>
<evidence type="ECO:0000256" key="2">
    <source>
        <dbReference type="ARBA" id="ARBA00006840"/>
    </source>
</evidence>
<keyword evidence="3 7" id="KW-0812">Transmembrane</keyword>
<comment type="subcellular location">
    <subcellularLocation>
        <location evidence="1">Membrane</location>
        <topology evidence="1">Multi-pass membrane protein</topology>
    </subcellularLocation>
</comment>
<gene>
    <name evidence="8" type="ORF">RIMI_LOCUS6670650</name>
</gene>
<evidence type="ECO:0000256" key="3">
    <source>
        <dbReference type="ARBA" id="ARBA00022692"/>
    </source>
</evidence>
<evidence type="ECO:0000256" key="1">
    <source>
        <dbReference type="ARBA" id="ARBA00004141"/>
    </source>
</evidence>